<dbReference type="RefSeq" id="WP_155217746.1">
    <property type="nucleotide sequence ID" value="NZ_WNHB01000007.1"/>
</dbReference>
<keyword evidence="3" id="KW-0966">Cell projection</keyword>
<keyword evidence="3" id="KW-0282">Flagellum</keyword>
<dbReference type="GO" id="GO:0044780">
    <property type="term" value="P:bacterial-type flagellum assembly"/>
    <property type="evidence" value="ECO:0007669"/>
    <property type="project" value="InterPro"/>
</dbReference>
<dbReference type="InterPro" id="IPR036679">
    <property type="entry name" value="FlgN-like_sf"/>
</dbReference>
<sequence length="164" mass="19124">MQTRVVKAVIESLIDVHDQLYALAVTKLEAIKVGDHHAVNELVIQEKPLIESLARLESHREQLIKQSAIELNMKERVTFSEWIIEVSMNEQDKAMWDALHLRLAESVFNLKQANDLNQEMLRHSLQWIRLNLNLLQKKPKFSNYNKPNRRSAYQSALSRIDSRA</sequence>
<dbReference type="InterPro" id="IPR007809">
    <property type="entry name" value="FlgN-like"/>
</dbReference>
<comment type="caution">
    <text evidence="3">The sequence shown here is derived from an EMBL/GenBank/DDBJ whole genome shotgun (WGS) entry which is preliminary data.</text>
</comment>
<feature type="region of interest" description="Disordered" evidence="2">
    <location>
        <begin position="143"/>
        <end position="164"/>
    </location>
</feature>
<dbReference type="EMBL" id="WNHB01000007">
    <property type="protein sequence ID" value="MTT31558.1"/>
    <property type="molecule type" value="Genomic_DNA"/>
</dbReference>
<proteinExistence type="predicted"/>
<evidence type="ECO:0000256" key="2">
    <source>
        <dbReference type="SAM" id="MobiDB-lite"/>
    </source>
</evidence>
<dbReference type="AlphaFoldDB" id="A0A6N8CPH7"/>
<keyword evidence="4" id="KW-1185">Reference proteome</keyword>
<protein>
    <submittedName>
        <fullName evidence="3">Flagellar protein FlgN</fullName>
    </submittedName>
</protein>
<keyword evidence="1" id="KW-1005">Bacterial flagellum biogenesis</keyword>
<evidence type="ECO:0000313" key="3">
    <source>
        <dbReference type="EMBL" id="MTT31558.1"/>
    </source>
</evidence>
<keyword evidence="3" id="KW-0969">Cilium</keyword>
<reference evidence="3 4" key="1">
    <citation type="submission" date="2019-11" db="EMBL/GenBank/DDBJ databases">
        <title>Terrilactibacillus tamarindus sp. nov. BCM23-1 isolated from bark of Tamarindus indica.</title>
        <authorList>
            <person name="Kingkaew E."/>
            <person name="Tanasupawat S."/>
        </authorList>
    </citation>
    <scope>NUCLEOTIDE SEQUENCE [LARGE SCALE GENOMIC DNA]</scope>
    <source>
        <strain evidence="3 4">BCM23-1</strain>
    </source>
</reference>
<dbReference type="Gene3D" id="1.20.58.300">
    <property type="entry name" value="FlgN-like"/>
    <property type="match status" value="1"/>
</dbReference>
<dbReference type="Proteomes" id="UP000440978">
    <property type="component" value="Unassembled WGS sequence"/>
</dbReference>
<name>A0A6N8CPH7_9BACI</name>
<dbReference type="OrthoDB" id="2381500at2"/>
<evidence type="ECO:0000256" key="1">
    <source>
        <dbReference type="ARBA" id="ARBA00022795"/>
    </source>
</evidence>
<feature type="compositionally biased region" description="Polar residues" evidence="2">
    <location>
        <begin position="143"/>
        <end position="157"/>
    </location>
</feature>
<organism evidence="3 4">
    <name type="scientific">Terrilactibacillus tamarindi</name>
    <dbReference type="NCBI Taxonomy" id="2599694"/>
    <lineage>
        <taxon>Bacteria</taxon>
        <taxon>Bacillati</taxon>
        <taxon>Bacillota</taxon>
        <taxon>Bacilli</taxon>
        <taxon>Bacillales</taxon>
        <taxon>Bacillaceae</taxon>
        <taxon>Terrilactibacillus</taxon>
    </lineage>
</organism>
<evidence type="ECO:0000313" key="4">
    <source>
        <dbReference type="Proteomes" id="UP000440978"/>
    </source>
</evidence>
<dbReference type="Pfam" id="PF05130">
    <property type="entry name" value="FlgN"/>
    <property type="match status" value="1"/>
</dbReference>
<accession>A0A6N8CPH7</accession>
<dbReference type="SUPFAM" id="SSF140566">
    <property type="entry name" value="FlgN-like"/>
    <property type="match status" value="1"/>
</dbReference>
<gene>
    <name evidence="3" type="ORF">GMB86_05955</name>
</gene>